<dbReference type="PROSITE" id="PS50158">
    <property type="entry name" value="ZF_CCHC"/>
    <property type="match status" value="1"/>
</dbReference>
<dbReference type="Proteomes" id="UP001459277">
    <property type="component" value="Unassembled WGS sequence"/>
</dbReference>
<evidence type="ECO:0000256" key="1">
    <source>
        <dbReference type="PROSITE-ProRule" id="PRU00047"/>
    </source>
</evidence>
<gene>
    <name evidence="3" type="ORF">SO802_029351</name>
</gene>
<keyword evidence="1" id="KW-0862">Zinc</keyword>
<keyword evidence="1" id="KW-0863">Zinc-finger</keyword>
<reference evidence="3 4" key="1">
    <citation type="submission" date="2024-01" db="EMBL/GenBank/DDBJ databases">
        <title>A telomere-to-telomere, gap-free genome of sweet tea (Lithocarpus litseifolius).</title>
        <authorList>
            <person name="Zhou J."/>
        </authorList>
    </citation>
    <scope>NUCLEOTIDE SEQUENCE [LARGE SCALE GENOMIC DNA]</scope>
    <source>
        <strain evidence="3">Zhou-2022a</strain>
        <tissue evidence="3">Leaf</tissue>
    </source>
</reference>
<dbReference type="GO" id="GO:0008270">
    <property type="term" value="F:zinc ion binding"/>
    <property type="evidence" value="ECO:0007669"/>
    <property type="project" value="UniProtKB-KW"/>
</dbReference>
<accession>A0AAW2BTF5</accession>
<dbReference type="Pfam" id="PF14392">
    <property type="entry name" value="zf-CCHC_4"/>
    <property type="match status" value="1"/>
</dbReference>
<proteinExistence type="predicted"/>
<dbReference type="PANTHER" id="PTHR31286:SF167">
    <property type="entry name" value="OS09G0268800 PROTEIN"/>
    <property type="match status" value="1"/>
</dbReference>
<name>A0AAW2BTF5_9ROSI</name>
<feature type="domain" description="CCHC-type" evidence="2">
    <location>
        <begin position="208"/>
        <end position="223"/>
    </location>
</feature>
<dbReference type="EMBL" id="JAZDWU010000010">
    <property type="protein sequence ID" value="KAK9989112.1"/>
    <property type="molecule type" value="Genomic_DNA"/>
</dbReference>
<sequence length="281" mass="32532">MADELEKLWRRFNLTEEEDERIELGSSSTKAAREIGINCLVMKVLTQRSINFDALRKDVRMMWKPNKGILISEIEEDLFLVEFGDGRDKKKVLDMRPWNYDKQLILFQDFEGDQIPKEISLKWSPFWVQISNLPLKSKTWETGWSIGSKLGEVLDIDVPETSFQWGRYLRVRVMLDATKKLVRGKKVTIEGAESRWVSFKYERLSNFCYNCGLLNHGIKDCPEIPVKDNQVVLENLQYRAWLRGEPMKKLTKEPTNNGALVSQGVENETVRGVVEALTVAT</sequence>
<protein>
    <recommendedName>
        <fullName evidence="2">CCHC-type domain-containing protein</fullName>
    </recommendedName>
</protein>
<dbReference type="AlphaFoldDB" id="A0AAW2BTF5"/>
<dbReference type="InterPro" id="IPR040256">
    <property type="entry name" value="At4g02000-like"/>
</dbReference>
<evidence type="ECO:0000259" key="2">
    <source>
        <dbReference type="PROSITE" id="PS50158"/>
    </source>
</evidence>
<comment type="caution">
    <text evidence="3">The sequence shown here is derived from an EMBL/GenBank/DDBJ whole genome shotgun (WGS) entry which is preliminary data.</text>
</comment>
<dbReference type="GO" id="GO:0003676">
    <property type="term" value="F:nucleic acid binding"/>
    <property type="evidence" value="ECO:0007669"/>
    <property type="project" value="InterPro"/>
</dbReference>
<keyword evidence="4" id="KW-1185">Reference proteome</keyword>
<organism evidence="3 4">
    <name type="scientific">Lithocarpus litseifolius</name>
    <dbReference type="NCBI Taxonomy" id="425828"/>
    <lineage>
        <taxon>Eukaryota</taxon>
        <taxon>Viridiplantae</taxon>
        <taxon>Streptophyta</taxon>
        <taxon>Embryophyta</taxon>
        <taxon>Tracheophyta</taxon>
        <taxon>Spermatophyta</taxon>
        <taxon>Magnoliopsida</taxon>
        <taxon>eudicotyledons</taxon>
        <taxon>Gunneridae</taxon>
        <taxon>Pentapetalae</taxon>
        <taxon>rosids</taxon>
        <taxon>fabids</taxon>
        <taxon>Fagales</taxon>
        <taxon>Fagaceae</taxon>
        <taxon>Lithocarpus</taxon>
    </lineage>
</organism>
<dbReference type="InterPro" id="IPR001878">
    <property type="entry name" value="Znf_CCHC"/>
</dbReference>
<dbReference type="InterPro" id="IPR025836">
    <property type="entry name" value="Zn_knuckle_CX2CX4HX4C"/>
</dbReference>
<evidence type="ECO:0000313" key="3">
    <source>
        <dbReference type="EMBL" id="KAK9989112.1"/>
    </source>
</evidence>
<dbReference type="InterPro" id="IPR025558">
    <property type="entry name" value="DUF4283"/>
</dbReference>
<dbReference type="Pfam" id="PF14111">
    <property type="entry name" value="DUF4283"/>
    <property type="match status" value="1"/>
</dbReference>
<evidence type="ECO:0000313" key="4">
    <source>
        <dbReference type="Proteomes" id="UP001459277"/>
    </source>
</evidence>
<dbReference type="PANTHER" id="PTHR31286">
    <property type="entry name" value="GLYCINE-RICH CELL WALL STRUCTURAL PROTEIN 1.8-LIKE"/>
    <property type="match status" value="1"/>
</dbReference>
<keyword evidence="1" id="KW-0479">Metal-binding</keyword>